<evidence type="ECO:0000313" key="2">
    <source>
        <dbReference type="EMBL" id="VDN53077.1"/>
    </source>
</evidence>
<reference evidence="2 4" key="2">
    <citation type="submission" date="2018-11" db="EMBL/GenBank/DDBJ databases">
        <authorList>
            <consortium name="Pathogen Informatics"/>
        </authorList>
    </citation>
    <scope>NUCLEOTIDE SEQUENCE [LARGE SCALE GENOMIC DNA]</scope>
</reference>
<dbReference type="AlphaFoldDB" id="A0A0N4UN60"/>
<keyword evidence="4" id="KW-1185">Reference proteome</keyword>
<dbReference type="STRING" id="318479.A0A0N4UN60"/>
<comment type="similarity">
    <text evidence="1">Belongs to the BCP1 family.</text>
</comment>
<dbReference type="Pfam" id="PF13862">
    <property type="entry name" value="BCCIP"/>
    <property type="match status" value="1"/>
</dbReference>
<protein>
    <submittedName>
        <fullName evidence="5">Protein BCCIP homolog</fullName>
    </submittedName>
</protein>
<dbReference type="PANTHER" id="PTHR13261:SF0">
    <property type="entry name" value="BRCA2 AND CDKN1A-INTERACTING PROTEIN"/>
    <property type="match status" value="1"/>
</dbReference>
<sequence>MDGRDGSDDSSEDKEGDFLTNISNLENVERLNFDFEAYPLIDSDKDGIINLLTQIFLRAPVDLNSLADKLIQQAPFGCVYRTAEEFADEDGEDLIYGILSMASLNIKYKYAIDIWDLLKSRVHKYIEENVINRLTELFNMNDSVGLLINERFLHFPPSIAAPAFNSLKNDMKAFEGFCNFTTVLLIVKIRIAEAMVSSQSYIKKKGKKMGKAAKKRAAAALISNSDVIYDNAEEKLLFQGIMNFDYFQYPVHSEVEKESKFGSIVVGGVTYRPYRRICFLNNEQFKNFVDIVSNAKGL</sequence>
<dbReference type="Proteomes" id="UP000274756">
    <property type="component" value="Unassembled WGS sequence"/>
</dbReference>
<gene>
    <name evidence="2" type="ORF">DME_LOCUS3050</name>
</gene>
<dbReference type="GO" id="GO:0005634">
    <property type="term" value="C:nucleus"/>
    <property type="evidence" value="ECO:0007669"/>
    <property type="project" value="TreeGrafter"/>
</dbReference>
<dbReference type="Proteomes" id="UP000038040">
    <property type="component" value="Unplaced"/>
</dbReference>
<evidence type="ECO:0000313" key="4">
    <source>
        <dbReference type="Proteomes" id="UP000274756"/>
    </source>
</evidence>
<dbReference type="PANTHER" id="PTHR13261">
    <property type="entry name" value="BRCA2 AND CDKN1A INTERACTING PROTEIN"/>
    <property type="match status" value="1"/>
</dbReference>
<dbReference type="EMBL" id="UYYG01000100">
    <property type="protein sequence ID" value="VDN53077.1"/>
    <property type="molecule type" value="Genomic_DNA"/>
</dbReference>
<dbReference type="InterPro" id="IPR025602">
    <property type="entry name" value="BCP1_family"/>
</dbReference>
<organism evidence="3 5">
    <name type="scientific">Dracunculus medinensis</name>
    <name type="common">Guinea worm</name>
    <dbReference type="NCBI Taxonomy" id="318479"/>
    <lineage>
        <taxon>Eukaryota</taxon>
        <taxon>Metazoa</taxon>
        <taxon>Ecdysozoa</taxon>
        <taxon>Nematoda</taxon>
        <taxon>Chromadorea</taxon>
        <taxon>Rhabditida</taxon>
        <taxon>Spirurina</taxon>
        <taxon>Dracunculoidea</taxon>
        <taxon>Dracunculidae</taxon>
        <taxon>Dracunculus</taxon>
    </lineage>
</organism>
<proteinExistence type="inferred from homology"/>
<name>A0A0N4UN60_DRAME</name>
<reference evidence="5" key="1">
    <citation type="submission" date="2017-02" db="UniProtKB">
        <authorList>
            <consortium name="WormBaseParasite"/>
        </authorList>
    </citation>
    <scope>IDENTIFICATION</scope>
</reference>
<evidence type="ECO:0000313" key="3">
    <source>
        <dbReference type="Proteomes" id="UP000038040"/>
    </source>
</evidence>
<evidence type="ECO:0000313" key="5">
    <source>
        <dbReference type="WBParaSite" id="DME_0000932801-mRNA-1"/>
    </source>
</evidence>
<dbReference type="OrthoDB" id="27543at2759"/>
<evidence type="ECO:0000256" key="1">
    <source>
        <dbReference type="ARBA" id="ARBA00006781"/>
    </source>
</evidence>
<dbReference type="WBParaSite" id="DME_0000932801-mRNA-1">
    <property type="protein sequence ID" value="DME_0000932801-mRNA-1"/>
    <property type="gene ID" value="DME_0000932801"/>
</dbReference>
<accession>A0A0N4UN60</accession>